<evidence type="ECO:0000313" key="3">
    <source>
        <dbReference type="EMBL" id="KGF47101.1"/>
    </source>
</evidence>
<organism evidence="3 4">
    <name type="scientific">Prevotella melaninogenica DNF00666</name>
    <dbReference type="NCBI Taxonomy" id="1401073"/>
    <lineage>
        <taxon>Bacteria</taxon>
        <taxon>Pseudomonadati</taxon>
        <taxon>Bacteroidota</taxon>
        <taxon>Bacteroidia</taxon>
        <taxon>Bacteroidales</taxon>
        <taxon>Prevotellaceae</taxon>
        <taxon>Prevotella</taxon>
    </lineage>
</organism>
<dbReference type="Proteomes" id="UP000029578">
    <property type="component" value="Unassembled WGS sequence"/>
</dbReference>
<accession>A0A096AKE3</accession>
<proteinExistence type="predicted"/>
<keyword evidence="1" id="KW-0732">Signal</keyword>
<sequence length="227" mass="24763">MKRIAILIVLVASTLVSMAQNKLGTWSVIPHVGVSISSLLGGSGLYEIGDNEVVEVKPYALLGFIGGVDVMYQASDVVGVSAGLSFVQAGCKFKDDKGKNSVVYNRNLRMNYVAMPILIHSYLLPGFSVKAGVEPTWLLGARSHEVQQSFDVDKEGRKSNFHEDEFTIDIKNGMRKFGLSIPVGVSYEYVNVVLGALYHVGVFKIYKEGDSSRSSVFEVSVGYKLNL</sequence>
<evidence type="ECO:0000256" key="1">
    <source>
        <dbReference type="SAM" id="SignalP"/>
    </source>
</evidence>
<gene>
    <name evidence="3" type="ORF">HMPREF0661_07535</name>
</gene>
<feature type="signal peptide" evidence="1">
    <location>
        <begin position="1"/>
        <end position="19"/>
    </location>
</feature>
<dbReference type="EMBL" id="JRNS01000381">
    <property type="protein sequence ID" value="KGF47101.1"/>
    <property type="molecule type" value="Genomic_DNA"/>
</dbReference>
<dbReference type="AlphaFoldDB" id="A0A096AKE3"/>
<dbReference type="Pfam" id="PF13568">
    <property type="entry name" value="OMP_b-brl_2"/>
    <property type="match status" value="1"/>
</dbReference>
<feature type="domain" description="Outer membrane protein beta-barrel" evidence="2">
    <location>
        <begin position="19"/>
        <end position="201"/>
    </location>
</feature>
<name>A0A096AKE3_9BACT</name>
<evidence type="ECO:0000313" key="4">
    <source>
        <dbReference type="Proteomes" id="UP000029578"/>
    </source>
</evidence>
<evidence type="ECO:0000259" key="2">
    <source>
        <dbReference type="Pfam" id="PF13568"/>
    </source>
</evidence>
<reference evidence="3 4" key="1">
    <citation type="submission" date="2014-07" db="EMBL/GenBank/DDBJ databases">
        <authorList>
            <person name="McCorrison J."/>
            <person name="Sanka R."/>
            <person name="Torralba M."/>
            <person name="Gillis M."/>
            <person name="Haft D.H."/>
            <person name="Methe B."/>
            <person name="Sutton G."/>
            <person name="Nelson K.E."/>
        </authorList>
    </citation>
    <scope>NUCLEOTIDE SEQUENCE [LARGE SCALE GENOMIC DNA]</scope>
    <source>
        <strain evidence="3 4">DNF00666</strain>
    </source>
</reference>
<comment type="caution">
    <text evidence="3">The sequence shown here is derived from an EMBL/GenBank/DDBJ whole genome shotgun (WGS) entry which is preliminary data.</text>
</comment>
<protein>
    <submittedName>
        <fullName evidence="3">Membrane protein</fullName>
    </submittedName>
</protein>
<feature type="chain" id="PRO_5001923844" evidence="1">
    <location>
        <begin position="20"/>
        <end position="227"/>
    </location>
</feature>
<dbReference type="InterPro" id="IPR025665">
    <property type="entry name" value="Beta-barrel_OMP_2"/>
</dbReference>
<dbReference type="RefSeq" id="WP_036865222.1">
    <property type="nucleotide sequence ID" value="NZ_JRNS01000381.1"/>
</dbReference>